<comment type="caution">
    <text evidence="1">The sequence shown here is derived from an EMBL/GenBank/DDBJ whole genome shotgun (WGS) entry which is preliminary data.</text>
</comment>
<sequence length="75" mass="8518">MMLSDNIFGRAIINKIKDIIKKPNTRFSKLYLLLRLIVANKQVTTIIENSSTFCTPSYGTGEFITPIKSIKKKVI</sequence>
<accession>A0A917B7C5</accession>
<dbReference type="AlphaFoldDB" id="A0A917B7C5"/>
<dbReference type="EMBL" id="BMEL01000002">
    <property type="protein sequence ID" value="GGF22663.1"/>
    <property type="molecule type" value="Genomic_DNA"/>
</dbReference>
<gene>
    <name evidence="1" type="ORF">GCM10010954_21850</name>
</gene>
<keyword evidence="2" id="KW-1185">Reference proteome</keyword>
<organism evidence="1 2">
    <name type="scientific">Halobacillus andaensis</name>
    <dbReference type="NCBI Taxonomy" id="1176239"/>
    <lineage>
        <taxon>Bacteria</taxon>
        <taxon>Bacillati</taxon>
        <taxon>Bacillota</taxon>
        <taxon>Bacilli</taxon>
        <taxon>Bacillales</taxon>
        <taxon>Bacillaceae</taxon>
        <taxon>Halobacillus</taxon>
    </lineage>
</organism>
<protein>
    <submittedName>
        <fullName evidence="1">Uncharacterized protein</fullName>
    </submittedName>
</protein>
<name>A0A917B7C5_HALAA</name>
<reference evidence="1" key="2">
    <citation type="submission" date="2020-09" db="EMBL/GenBank/DDBJ databases">
        <authorList>
            <person name="Sun Q."/>
            <person name="Zhou Y."/>
        </authorList>
    </citation>
    <scope>NUCLEOTIDE SEQUENCE</scope>
    <source>
        <strain evidence="1">CGMCC 1.12153</strain>
    </source>
</reference>
<reference evidence="1" key="1">
    <citation type="journal article" date="2014" name="Int. J. Syst. Evol. Microbiol.">
        <title>Complete genome sequence of Corynebacterium casei LMG S-19264T (=DSM 44701T), isolated from a smear-ripened cheese.</title>
        <authorList>
            <consortium name="US DOE Joint Genome Institute (JGI-PGF)"/>
            <person name="Walter F."/>
            <person name="Albersmeier A."/>
            <person name="Kalinowski J."/>
            <person name="Ruckert C."/>
        </authorList>
    </citation>
    <scope>NUCLEOTIDE SEQUENCE</scope>
    <source>
        <strain evidence="1">CGMCC 1.12153</strain>
    </source>
</reference>
<dbReference type="Proteomes" id="UP000660110">
    <property type="component" value="Unassembled WGS sequence"/>
</dbReference>
<proteinExistence type="predicted"/>
<evidence type="ECO:0000313" key="2">
    <source>
        <dbReference type="Proteomes" id="UP000660110"/>
    </source>
</evidence>
<evidence type="ECO:0000313" key="1">
    <source>
        <dbReference type="EMBL" id="GGF22663.1"/>
    </source>
</evidence>